<dbReference type="PANTHER" id="PTHR42852">
    <property type="entry name" value="THIOL:DISULFIDE INTERCHANGE PROTEIN DSBE"/>
    <property type="match status" value="1"/>
</dbReference>
<feature type="signal peptide" evidence="6">
    <location>
        <begin position="1"/>
        <end position="20"/>
    </location>
</feature>
<dbReference type="InterPro" id="IPR017937">
    <property type="entry name" value="Thioredoxin_CS"/>
</dbReference>
<dbReference type="GO" id="GO:0016491">
    <property type="term" value="F:oxidoreductase activity"/>
    <property type="evidence" value="ECO:0007669"/>
    <property type="project" value="InterPro"/>
</dbReference>
<feature type="chain" id="PRO_5039103177" evidence="6">
    <location>
        <begin position="21"/>
        <end position="201"/>
    </location>
</feature>
<dbReference type="EMBL" id="JACIFD010000010">
    <property type="protein sequence ID" value="MBB4071787.1"/>
    <property type="molecule type" value="Genomic_DNA"/>
</dbReference>
<keyword evidence="2" id="KW-0201">Cytochrome c-type biogenesis</keyword>
<keyword evidence="9" id="KW-1185">Reference proteome</keyword>
<dbReference type="InterPro" id="IPR050553">
    <property type="entry name" value="Thioredoxin_ResA/DsbE_sf"/>
</dbReference>
<dbReference type="Gene3D" id="3.40.30.10">
    <property type="entry name" value="Glutaredoxin"/>
    <property type="match status" value="1"/>
</dbReference>
<dbReference type="GO" id="GO:0016209">
    <property type="term" value="F:antioxidant activity"/>
    <property type="evidence" value="ECO:0007669"/>
    <property type="project" value="InterPro"/>
</dbReference>
<evidence type="ECO:0000256" key="5">
    <source>
        <dbReference type="ARBA" id="ARBA00023284"/>
    </source>
</evidence>
<dbReference type="CDD" id="cd02966">
    <property type="entry name" value="TlpA_like_family"/>
    <property type="match status" value="1"/>
</dbReference>
<evidence type="ECO:0000256" key="6">
    <source>
        <dbReference type="SAM" id="SignalP"/>
    </source>
</evidence>
<evidence type="ECO:0000313" key="9">
    <source>
        <dbReference type="Proteomes" id="UP000571183"/>
    </source>
</evidence>
<dbReference type="PROSITE" id="PS00194">
    <property type="entry name" value="THIOREDOXIN_1"/>
    <property type="match status" value="1"/>
</dbReference>
<feature type="domain" description="Thioredoxin" evidence="7">
    <location>
        <begin position="51"/>
        <end position="196"/>
    </location>
</feature>
<reference evidence="8" key="1">
    <citation type="submission" date="2020-08" db="EMBL/GenBank/DDBJ databases">
        <title>Sequencing the genomes of 1000 actinobacteria strains.</title>
        <authorList>
            <person name="Klenk H.-P."/>
        </authorList>
    </citation>
    <scope>NUCLEOTIDE SEQUENCE [LARGE SCALE GENOMIC DNA]</scope>
    <source>
        <strain evidence="8">DSM 27064</strain>
    </source>
</reference>
<gene>
    <name evidence="8" type="ORF">F5897_001106</name>
</gene>
<dbReference type="GO" id="GO:0030313">
    <property type="term" value="C:cell envelope"/>
    <property type="evidence" value="ECO:0007669"/>
    <property type="project" value="UniProtKB-SubCell"/>
</dbReference>
<protein>
    <submittedName>
        <fullName evidence="8">Peroxiredoxin</fullName>
    </submittedName>
</protein>
<keyword evidence="3" id="KW-0735">Signal-anchor</keyword>
<evidence type="ECO:0000256" key="4">
    <source>
        <dbReference type="ARBA" id="ARBA00023157"/>
    </source>
</evidence>
<dbReference type="Pfam" id="PF00578">
    <property type="entry name" value="AhpC-TSA"/>
    <property type="match status" value="1"/>
</dbReference>
<dbReference type="Proteomes" id="UP000571183">
    <property type="component" value="Unassembled WGS sequence"/>
</dbReference>
<comment type="subcellular location">
    <subcellularLocation>
        <location evidence="1">Cell envelope</location>
    </subcellularLocation>
</comment>
<keyword evidence="6" id="KW-0732">Signal</keyword>
<dbReference type="SUPFAM" id="SSF52833">
    <property type="entry name" value="Thioredoxin-like"/>
    <property type="match status" value="1"/>
</dbReference>
<dbReference type="GO" id="GO:0017004">
    <property type="term" value="P:cytochrome complex assembly"/>
    <property type="evidence" value="ECO:0007669"/>
    <property type="project" value="UniProtKB-KW"/>
</dbReference>
<evidence type="ECO:0000259" key="7">
    <source>
        <dbReference type="PROSITE" id="PS51352"/>
    </source>
</evidence>
<comment type="caution">
    <text evidence="8">The sequence shown here is derived from an EMBL/GenBank/DDBJ whole genome shotgun (WGS) entry which is preliminary data.</text>
</comment>
<dbReference type="PROSITE" id="PS51257">
    <property type="entry name" value="PROKAR_LIPOPROTEIN"/>
    <property type="match status" value="1"/>
</dbReference>
<evidence type="ECO:0000256" key="3">
    <source>
        <dbReference type="ARBA" id="ARBA00022968"/>
    </source>
</evidence>
<dbReference type="InterPro" id="IPR000866">
    <property type="entry name" value="AhpC/TSA"/>
</dbReference>
<keyword evidence="3" id="KW-0812">Transmembrane</keyword>
<organism evidence="8 9">
    <name type="scientific">Canibacter oris</name>
    <dbReference type="NCBI Taxonomy" id="1365628"/>
    <lineage>
        <taxon>Bacteria</taxon>
        <taxon>Bacillati</taxon>
        <taxon>Actinomycetota</taxon>
        <taxon>Actinomycetes</taxon>
        <taxon>Micrococcales</taxon>
        <taxon>Microbacteriaceae</taxon>
        <taxon>Canibacter</taxon>
    </lineage>
</organism>
<dbReference type="InterPro" id="IPR013766">
    <property type="entry name" value="Thioredoxin_domain"/>
</dbReference>
<name>A0A840DNX7_9MICO</name>
<dbReference type="PANTHER" id="PTHR42852:SF6">
    <property type="entry name" value="THIOL:DISULFIDE INTERCHANGE PROTEIN DSBE"/>
    <property type="match status" value="1"/>
</dbReference>
<dbReference type="AlphaFoldDB" id="A0A840DNX7"/>
<dbReference type="PROSITE" id="PS51352">
    <property type="entry name" value="THIOREDOXIN_2"/>
    <property type="match status" value="1"/>
</dbReference>
<evidence type="ECO:0000313" key="8">
    <source>
        <dbReference type="EMBL" id="MBB4071787.1"/>
    </source>
</evidence>
<dbReference type="InterPro" id="IPR036249">
    <property type="entry name" value="Thioredoxin-like_sf"/>
</dbReference>
<keyword evidence="4" id="KW-1015">Disulfide bond</keyword>
<evidence type="ECO:0000256" key="1">
    <source>
        <dbReference type="ARBA" id="ARBA00004196"/>
    </source>
</evidence>
<evidence type="ECO:0000256" key="2">
    <source>
        <dbReference type="ARBA" id="ARBA00022748"/>
    </source>
</evidence>
<accession>A0A840DNX7</accession>
<keyword evidence="5" id="KW-0676">Redox-active center</keyword>
<sequence length="201" mass="20670">MRKMMPLVATTLTVTGLALAGCSSEPLADTAANSANIGFVVGDGATTSIPVAERTEPVEFSGADDAGNTISAADFRGSVTVVNFWYAGCAPCRAEAPDINGAVATLQAEGVKFLGVNTRDQAAQAAQFEAEFGVPYPSIMDAAGGRSVQAAFAGQVPLNAVPTTLVLDREGRVAHRVVGQLASQSQLETLVKETLQEAANQ</sequence>
<proteinExistence type="predicted"/>